<dbReference type="GO" id="GO:0005643">
    <property type="term" value="C:nuclear pore"/>
    <property type="evidence" value="ECO:0007669"/>
    <property type="project" value="UniProtKB-SubCell"/>
</dbReference>
<dbReference type="AlphaFoldDB" id="A0A8H7SC24"/>
<dbReference type="GO" id="GO:0017056">
    <property type="term" value="F:structural constituent of nuclear pore"/>
    <property type="evidence" value="ECO:0007669"/>
    <property type="project" value="InterPro"/>
</dbReference>
<dbReference type="EMBL" id="JAEPRB010000006">
    <property type="protein sequence ID" value="KAG2227549.1"/>
    <property type="molecule type" value="Genomic_DNA"/>
</dbReference>
<dbReference type="OrthoDB" id="1918363at2759"/>
<dbReference type="Proteomes" id="UP000646827">
    <property type="component" value="Unassembled WGS sequence"/>
</dbReference>
<dbReference type="GO" id="GO:0006606">
    <property type="term" value="P:protein import into nucleus"/>
    <property type="evidence" value="ECO:0007669"/>
    <property type="project" value="TreeGrafter"/>
</dbReference>
<evidence type="ECO:0000256" key="4">
    <source>
        <dbReference type="RuleBase" id="RU364035"/>
    </source>
</evidence>
<keyword evidence="4" id="KW-0509">mRNA transport</keyword>
<keyword evidence="3 4" id="KW-0539">Nucleus</keyword>
<sequence>MASEIFKKLYESSKLLVQPVHHDQLPVLERGLDQIDTETRRLFGKNKADQEQTAHAHFFLAQNGINTQDLTQKLDAMDTAQIFQPTDTINDTDVEKYLEQAHERSIIEAIEESQRNVTIDFEELNEQMMEDNWRTTSRRILEEYDHHQNTSVFEDDKFIKSTTMTPSFRQRILDYATIIPKLNDARVAQKDFPIVEEFAKLSKSVDSDRIHDRNLDIWKLLSNLVGVTESNDNNNMNELQKKYSQLQQDDPNMDHMTRQLIAAAKNWLEKEYTEYIDDELVRHARDAKAGGVPSPAHRIRVFMNLKFKKGSGEWSDPRYEVVNGTAIWTYLYLLIRSGHSKQALQYVKENESLFSSEPQFVHYFTEYMESPERRLRKATYDAVVADYQRLEYGQQNADPYKLILYRIIGRCGLNKKRLPEIGTTEDYMWLQLSLVRQTMNGEEYGYQRYNLNDIQNLILSFKANEFDNNGSNPRNYFMVLLLTLQFERAINYLYKNEKTRLEAVHFAIALAYYGLLRIPENPLTRSIDLLVIENDEPPSLNFARLIYQYTRIFATINNNTTPQDQNNTLKEQYTLNYLYLLTLYSDRQHYDSDDMISLCHQYIRELVLGSKDPKIILGTRSPEQGRQRGLLDTYKYLIGITSERGFIQAILQPLAEKYTQEGKYSEAVFVYELTVDYNKVVDILNKQLSDALQQPPATDPDQTLRRRTSDEEIIHFSLGRLADYEKQQHIGAHIKDSKKHTVQVLINFLRSRSLYEEGLYEQALQVIYQSGVIPLQDDFGQVQRAAEQFERLDEGISKNVPDMLLMVTDMLLKLWTTFTGPKLVSQPAAKETVSRIEEHIRAVLSFVGMIQFKMPADTITKLNR</sequence>
<dbReference type="PANTHER" id="PTHR11225">
    <property type="entry name" value="NUCLEAR PORE COMPLEX PROTEIN NUP93 NUCLEOPORIN NUP93 DEAD EYE PROTEIN"/>
    <property type="match status" value="1"/>
</dbReference>
<evidence type="ECO:0000256" key="1">
    <source>
        <dbReference type="ARBA" id="ARBA00004259"/>
    </source>
</evidence>
<comment type="caution">
    <text evidence="5">The sequence shown here is derived from an EMBL/GenBank/DDBJ whole genome shotgun (WGS) entry which is preliminary data.</text>
</comment>
<dbReference type="PANTHER" id="PTHR11225:SF4">
    <property type="entry name" value="NUCLEAR PORE COMPLEX PROTEIN NUP93"/>
    <property type="match status" value="1"/>
</dbReference>
<protein>
    <recommendedName>
        <fullName evidence="4">Nuclear pore protein</fullName>
    </recommendedName>
</protein>
<proteinExistence type="inferred from homology"/>
<organism evidence="5 6">
    <name type="scientific">Circinella minor</name>
    <dbReference type="NCBI Taxonomy" id="1195481"/>
    <lineage>
        <taxon>Eukaryota</taxon>
        <taxon>Fungi</taxon>
        <taxon>Fungi incertae sedis</taxon>
        <taxon>Mucoromycota</taxon>
        <taxon>Mucoromycotina</taxon>
        <taxon>Mucoromycetes</taxon>
        <taxon>Mucorales</taxon>
        <taxon>Lichtheimiaceae</taxon>
        <taxon>Circinella</taxon>
    </lineage>
</organism>
<name>A0A8H7SC24_9FUNG</name>
<keyword evidence="4" id="KW-0906">Nuclear pore complex</keyword>
<keyword evidence="4" id="KW-0653">Protein transport</keyword>
<comment type="subcellular location">
    <subcellularLocation>
        <location evidence="1">Nucleus envelope</location>
    </subcellularLocation>
    <subcellularLocation>
        <location evidence="4">Nucleus</location>
        <location evidence="4">Nuclear pore complex</location>
    </subcellularLocation>
</comment>
<evidence type="ECO:0000313" key="6">
    <source>
        <dbReference type="Proteomes" id="UP000646827"/>
    </source>
</evidence>
<evidence type="ECO:0000256" key="2">
    <source>
        <dbReference type="ARBA" id="ARBA00010186"/>
    </source>
</evidence>
<dbReference type="Pfam" id="PF04097">
    <property type="entry name" value="Nic96"/>
    <property type="match status" value="1"/>
</dbReference>
<gene>
    <name evidence="5" type="ORF">INT45_002234</name>
</gene>
<dbReference type="GO" id="GO:0016973">
    <property type="term" value="P:poly(A)+ mRNA export from nucleus"/>
    <property type="evidence" value="ECO:0007669"/>
    <property type="project" value="TreeGrafter"/>
</dbReference>
<keyword evidence="4" id="KW-0811">Translocation</keyword>
<comment type="similarity">
    <text evidence="2 4">Belongs to the nucleoporin interacting component (NIC) family.</text>
</comment>
<dbReference type="InterPro" id="IPR007231">
    <property type="entry name" value="Nucleoporin_int_Nup93/Nic96"/>
</dbReference>
<evidence type="ECO:0000256" key="3">
    <source>
        <dbReference type="ARBA" id="ARBA00023242"/>
    </source>
</evidence>
<accession>A0A8H7SC24</accession>
<reference evidence="5 6" key="1">
    <citation type="submission" date="2020-12" db="EMBL/GenBank/DDBJ databases">
        <title>Metabolic potential, ecology and presence of endohyphal bacteria is reflected in genomic diversity of Mucoromycotina.</title>
        <authorList>
            <person name="Muszewska A."/>
            <person name="Okrasinska A."/>
            <person name="Steczkiewicz K."/>
            <person name="Drgas O."/>
            <person name="Orlowska M."/>
            <person name="Perlinska-Lenart U."/>
            <person name="Aleksandrzak-Piekarczyk T."/>
            <person name="Szatraj K."/>
            <person name="Zielenkiewicz U."/>
            <person name="Pilsyk S."/>
            <person name="Malc E."/>
            <person name="Mieczkowski P."/>
            <person name="Kruszewska J.S."/>
            <person name="Biernat P."/>
            <person name="Pawlowska J."/>
        </authorList>
    </citation>
    <scope>NUCLEOTIDE SEQUENCE [LARGE SCALE GENOMIC DNA]</scope>
    <source>
        <strain evidence="5 6">CBS 142.35</strain>
    </source>
</reference>
<keyword evidence="4" id="KW-0472">Membrane</keyword>
<keyword evidence="4" id="KW-0813">Transport</keyword>
<evidence type="ECO:0000313" key="5">
    <source>
        <dbReference type="EMBL" id="KAG2227549.1"/>
    </source>
</evidence>
<keyword evidence="6" id="KW-1185">Reference proteome</keyword>